<dbReference type="EMBL" id="CP000529">
    <property type="protein sequence ID" value="ABM37803.1"/>
    <property type="molecule type" value="Genomic_DNA"/>
</dbReference>
<protein>
    <recommendedName>
        <fullName evidence="3">Replication initiator protein A</fullName>
    </recommendedName>
</protein>
<accession>A1VQ75</accession>
<sequence length="293" mass="32883">MRQKRTFEENLALAKARGQQAAALQTVVAEKSLEVQLPLWAEVCRGVPNSVLRSALFGVVRRGPRSFQQRVQKASVEGIKIIHTGPQLDQADLDVWEQALQLARTGGLGCRIQFTASQFLKSIGRGNGKSQHEWLKGAFARLAASVVEIKDAHRAYFGAILHHGGRDDKTGRYVIEMNPKIIELYGLDGWSSVEFDQRMALKKRPLAQWLHGYYSSHAKPFPVKVETLHRLCGSQNAAIKGFKQDLKSALEKLEEVTNWTWKIDASDLVHLSKMPTASQSRHLLKRGRFRGLP</sequence>
<dbReference type="RefSeq" id="WP_011801881.1">
    <property type="nucleotide sequence ID" value="NC_008781.1"/>
</dbReference>
<dbReference type="eggNOG" id="COG3464">
    <property type="taxonomic scope" value="Bacteria"/>
</dbReference>
<dbReference type="Proteomes" id="UP000000644">
    <property type="component" value="Chromosome"/>
</dbReference>
<evidence type="ECO:0008006" key="3">
    <source>
        <dbReference type="Google" id="ProtNLM"/>
    </source>
</evidence>
<dbReference type="AlphaFoldDB" id="A1VQ75"/>
<proteinExistence type="predicted"/>
<dbReference type="OrthoDB" id="8481003at2"/>
<keyword evidence="2" id="KW-1185">Reference proteome</keyword>
<dbReference type="HOGENOM" id="CLU_062408_0_0_4"/>
<evidence type="ECO:0000313" key="1">
    <source>
        <dbReference type="EMBL" id="ABM37803.1"/>
    </source>
</evidence>
<name>A1VQ75_POLNA</name>
<organism evidence="1 2">
    <name type="scientific">Polaromonas naphthalenivorans (strain CJ2)</name>
    <dbReference type="NCBI Taxonomy" id="365044"/>
    <lineage>
        <taxon>Bacteria</taxon>
        <taxon>Pseudomonadati</taxon>
        <taxon>Pseudomonadota</taxon>
        <taxon>Betaproteobacteria</taxon>
        <taxon>Burkholderiales</taxon>
        <taxon>Comamonadaceae</taxon>
        <taxon>Polaromonas</taxon>
    </lineage>
</organism>
<dbReference type="Pfam" id="PF07042">
    <property type="entry name" value="TrfA"/>
    <property type="match status" value="1"/>
</dbReference>
<dbReference type="STRING" id="365044.Pnap_2499"/>
<gene>
    <name evidence="1" type="ordered locus">Pnap_2499</name>
</gene>
<dbReference type="KEGG" id="pna:Pnap_2499"/>
<dbReference type="InterPro" id="IPR010751">
    <property type="entry name" value="TrfA"/>
</dbReference>
<reference evidence="2" key="1">
    <citation type="journal article" date="2009" name="Environ. Microbiol.">
        <title>The genome of Polaromonas naphthalenivorans strain CJ2, isolated from coal tar-contaminated sediment, reveals physiological and metabolic versatility and evolution through extensive horizontal gene transfer.</title>
        <authorList>
            <person name="Yagi J.M."/>
            <person name="Sims D."/>
            <person name="Brettin T."/>
            <person name="Bruce D."/>
            <person name="Madsen E.L."/>
        </authorList>
    </citation>
    <scope>NUCLEOTIDE SEQUENCE [LARGE SCALE GENOMIC DNA]</scope>
    <source>
        <strain evidence="2">CJ2</strain>
    </source>
</reference>
<evidence type="ECO:0000313" key="2">
    <source>
        <dbReference type="Proteomes" id="UP000000644"/>
    </source>
</evidence>